<dbReference type="PANTHER" id="PTHR11406">
    <property type="entry name" value="PHOSPHOGLYCERATE KINASE"/>
    <property type="match status" value="1"/>
</dbReference>
<gene>
    <name evidence="18" type="primary">Dana\GF13876</name>
    <name evidence="18" type="synonym">dana_GLEANR_13958</name>
    <name evidence="18" type="ORF">GF13876</name>
</gene>
<evidence type="ECO:0000313" key="18">
    <source>
        <dbReference type="EMBL" id="EDV33619.2"/>
    </source>
</evidence>
<evidence type="ECO:0000256" key="16">
    <source>
        <dbReference type="RuleBase" id="RU000532"/>
    </source>
</evidence>
<dbReference type="SMR" id="B3N198"/>
<evidence type="ECO:0000256" key="7">
    <source>
        <dbReference type="ARBA" id="ARBA00022679"/>
    </source>
</evidence>
<feature type="binding site" evidence="14">
    <location>
        <position position="220"/>
    </location>
    <ligand>
        <name>(2R)-3-phosphoglycerate</name>
        <dbReference type="ChEBI" id="CHEBI:58272"/>
    </ligand>
</feature>
<comment type="catalytic activity">
    <reaction evidence="1 16">
        <text>(2R)-3-phosphoglycerate + ATP = (2R)-3-phospho-glyceroyl phosphate + ADP</text>
        <dbReference type="Rhea" id="RHEA:14801"/>
        <dbReference type="ChEBI" id="CHEBI:30616"/>
        <dbReference type="ChEBI" id="CHEBI:57604"/>
        <dbReference type="ChEBI" id="CHEBI:58272"/>
        <dbReference type="ChEBI" id="CHEBI:456216"/>
        <dbReference type="EC" id="2.7.2.3"/>
    </reaction>
</comment>
<comment type="similarity">
    <text evidence="4 16">Belongs to the phosphoglycerate kinase family.</text>
</comment>
<evidence type="ECO:0000256" key="13">
    <source>
        <dbReference type="ARBA" id="ARBA00023152"/>
    </source>
</evidence>
<dbReference type="CDD" id="cd00318">
    <property type="entry name" value="Phosphoglycerate_kinase"/>
    <property type="match status" value="1"/>
</dbReference>
<feature type="binding site" evidence="14">
    <location>
        <begin position="113"/>
        <end position="116"/>
    </location>
    <ligand>
        <name>substrate</name>
    </ligand>
</feature>
<dbReference type="FunFam" id="3.40.50.1260:FF:000019">
    <property type="entry name" value="Phosphoglycerate kinase 1"/>
    <property type="match status" value="1"/>
</dbReference>
<name>B3N198_DROAN</name>
<evidence type="ECO:0000256" key="4">
    <source>
        <dbReference type="ARBA" id="ARBA00008982"/>
    </source>
</evidence>
<reference evidence="18 19" key="1">
    <citation type="journal article" date="2007" name="Nature">
        <title>Evolution of genes and genomes on the Drosophila phylogeny.</title>
        <authorList>
            <consortium name="Drosophila 12 Genomes Consortium"/>
            <person name="Clark A.G."/>
            <person name="Eisen M.B."/>
            <person name="Smith D.R."/>
            <person name="Bergman C.M."/>
            <person name="Oliver B."/>
            <person name="Markow T.A."/>
            <person name="Kaufman T.C."/>
            <person name="Kellis M."/>
            <person name="Gelbart W."/>
            <person name="Iyer V.N."/>
            <person name="Pollard D.A."/>
            <person name="Sackton T.B."/>
            <person name="Larracuente A.M."/>
            <person name="Singh N.D."/>
            <person name="Abad J.P."/>
            <person name="Abt D.N."/>
            <person name="Adryan B."/>
            <person name="Aguade M."/>
            <person name="Akashi H."/>
            <person name="Anderson W.W."/>
            <person name="Aquadro C.F."/>
            <person name="Ardell D.H."/>
            <person name="Arguello R."/>
            <person name="Artieri C.G."/>
            <person name="Barbash D.A."/>
            <person name="Barker D."/>
            <person name="Barsanti P."/>
            <person name="Batterham P."/>
            <person name="Batzoglou S."/>
            <person name="Begun D."/>
            <person name="Bhutkar A."/>
            <person name="Blanco E."/>
            <person name="Bosak S.A."/>
            <person name="Bradley R.K."/>
            <person name="Brand A.D."/>
            <person name="Brent M.R."/>
            <person name="Brooks A.N."/>
            <person name="Brown R.H."/>
            <person name="Butlin R.K."/>
            <person name="Caggese C."/>
            <person name="Calvi B.R."/>
            <person name="Bernardo de Carvalho A."/>
            <person name="Caspi A."/>
            <person name="Castrezana S."/>
            <person name="Celniker S.E."/>
            <person name="Chang J.L."/>
            <person name="Chapple C."/>
            <person name="Chatterji S."/>
            <person name="Chinwalla A."/>
            <person name="Civetta A."/>
            <person name="Clifton S.W."/>
            <person name="Comeron J.M."/>
            <person name="Costello J.C."/>
            <person name="Coyne J.A."/>
            <person name="Daub J."/>
            <person name="David R.G."/>
            <person name="Delcher A.L."/>
            <person name="Delehaunty K."/>
            <person name="Do C.B."/>
            <person name="Ebling H."/>
            <person name="Edwards K."/>
            <person name="Eickbush T."/>
            <person name="Evans J.D."/>
            <person name="Filipski A."/>
            <person name="Findeiss S."/>
            <person name="Freyhult E."/>
            <person name="Fulton L."/>
            <person name="Fulton R."/>
            <person name="Garcia A.C."/>
            <person name="Gardiner A."/>
            <person name="Garfield D.A."/>
            <person name="Garvin B.E."/>
            <person name="Gibson G."/>
            <person name="Gilbert D."/>
            <person name="Gnerre S."/>
            <person name="Godfrey J."/>
            <person name="Good R."/>
            <person name="Gotea V."/>
            <person name="Gravely B."/>
            <person name="Greenberg A.J."/>
            <person name="Griffiths-Jones S."/>
            <person name="Gross S."/>
            <person name="Guigo R."/>
            <person name="Gustafson E.A."/>
            <person name="Haerty W."/>
            <person name="Hahn M.W."/>
            <person name="Halligan D.L."/>
            <person name="Halpern A.L."/>
            <person name="Halter G.M."/>
            <person name="Han M.V."/>
            <person name="Heger A."/>
            <person name="Hillier L."/>
            <person name="Hinrichs A.S."/>
            <person name="Holmes I."/>
            <person name="Hoskins R.A."/>
            <person name="Hubisz M.J."/>
            <person name="Hultmark D."/>
            <person name="Huntley M.A."/>
            <person name="Jaffe D.B."/>
            <person name="Jagadeeshan S."/>
            <person name="Jeck W.R."/>
            <person name="Johnson J."/>
            <person name="Jones C.D."/>
            <person name="Jordan W.C."/>
            <person name="Karpen G.H."/>
            <person name="Kataoka E."/>
            <person name="Keightley P.D."/>
            <person name="Kheradpour P."/>
            <person name="Kirkness E.F."/>
            <person name="Koerich L.B."/>
            <person name="Kristiansen K."/>
            <person name="Kudrna D."/>
            <person name="Kulathinal R.J."/>
            <person name="Kumar S."/>
            <person name="Kwok R."/>
            <person name="Lander E."/>
            <person name="Langley C.H."/>
            <person name="Lapoint R."/>
            <person name="Lazzaro B.P."/>
            <person name="Lee S.J."/>
            <person name="Levesque L."/>
            <person name="Li R."/>
            <person name="Lin C.F."/>
            <person name="Lin M.F."/>
            <person name="Lindblad-Toh K."/>
            <person name="Llopart A."/>
            <person name="Long M."/>
            <person name="Low L."/>
            <person name="Lozovsky E."/>
            <person name="Lu J."/>
            <person name="Luo M."/>
            <person name="Machado C.A."/>
            <person name="Makalowski W."/>
            <person name="Marzo M."/>
            <person name="Matsuda M."/>
            <person name="Matzkin L."/>
            <person name="McAllister B."/>
            <person name="McBride C.S."/>
            <person name="McKernan B."/>
            <person name="McKernan K."/>
            <person name="Mendez-Lago M."/>
            <person name="Minx P."/>
            <person name="Mollenhauer M.U."/>
            <person name="Montooth K."/>
            <person name="Mount S.M."/>
            <person name="Mu X."/>
            <person name="Myers E."/>
            <person name="Negre B."/>
            <person name="Newfeld S."/>
            <person name="Nielsen R."/>
            <person name="Noor M.A."/>
            <person name="O'Grady P."/>
            <person name="Pachter L."/>
            <person name="Papaceit M."/>
            <person name="Parisi M.J."/>
            <person name="Parisi M."/>
            <person name="Parts L."/>
            <person name="Pedersen J.S."/>
            <person name="Pesole G."/>
            <person name="Phillippy A.M."/>
            <person name="Ponting C.P."/>
            <person name="Pop M."/>
            <person name="Porcelli D."/>
            <person name="Powell J.R."/>
            <person name="Prohaska S."/>
            <person name="Pruitt K."/>
            <person name="Puig M."/>
            <person name="Quesneville H."/>
            <person name="Ram K.R."/>
            <person name="Rand D."/>
            <person name="Rasmussen M.D."/>
            <person name="Reed L.K."/>
            <person name="Reenan R."/>
            <person name="Reily A."/>
            <person name="Remington K.A."/>
            <person name="Rieger T.T."/>
            <person name="Ritchie M.G."/>
            <person name="Robin C."/>
            <person name="Rogers Y.H."/>
            <person name="Rohde C."/>
            <person name="Rozas J."/>
            <person name="Rubenfield M.J."/>
            <person name="Ruiz A."/>
            <person name="Russo S."/>
            <person name="Salzberg S.L."/>
            <person name="Sanchez-Gracia A."/>
            <person name="Saranga D.J."/>
            <person name="Sato H."/>
            <person name="Schaeffer S.W."/>
            <person name="Schatz M.C."/>
            <person name="Schlenke T."/>
            <person name="Schwartz R."/>
            <person name="Segarra C."/>
            <person name="Singh R.S."/>
            <person name="Sirot L."/>
            <person name="Sirota M."/>
            <person name="Sisneros N.B."/>
            <person name="Smith C.D."/>
            <person name="Smith T.F."/>
            <person name="Spieth J."/>
            <person name="Stage D.E."/>
            <person name="Stark A."/>
            <person name="Stephan W."/>
            <person name="Strausberg R.L."/>
            <person name="Strempel S."/>
            <person name="Sturgill D."/>
            <person name="Sutton G."/>
            <person name="Sutton G.G."/>
            <person name="Tao W."/>
            <person name="Teichmann S."/>
            <person name="Tobari Y.N."/>
            <person name="Tomimura Y."/>
            <person name="Tsolas J.M."/>
            <person name="Valente V.L."/>
            <person name="Venter E."/>
            <person name="Venter J.C."/>
            <person name="Vicario S."/>
            <person name="Vieira F.G."/>
            <person name="Vilella A.J."/>
            <person name="Villasante A."/>
            <person name="Walenz B."/>
            <person name="Wang J."/>
            <person name="Wasserman M."/>
            <person name="Watts T."/>
            <person name="Wilson D."/>
            <person name="Wilson R.K."/>
            <person name="Wing R.A."/>
            <person name="Wolfner M.F."/>
            <person name="Wong A."/>
            <person name="Wong G.K."/>
            <person name="Wu C.I."/>
            <person name="Wu G."/>
            <person name="Yamamoto D."/>
            <person name="Yang H.P."/>
            <person name="Yang S.P."/>
            <person name="Yorke J.A."/>
            <person name="Yoshida K."/>
            <person name="Zdobnov E."/>
            <person name="Zhang P."/>
            <person name="Zhang Y."/>
            <person name="Zimin A.V."/>
            <person name="Baldwin J."/>
            <person name="Abdouelleil A."/>
            <person name="Abdulkadir J."/>
            <person name="Abebe A."/>
            <person name="Abera B."/>
            <person name="Abreu J."/>
            <person name="Acer S.C."/>
            <person name="Aftuck L."/>
            <person name="Alexander A."/>
            <person name="An P."/>
            <person name="Anderson E."/>
            <person name="Anderson S."/>
            <person name="Arachi H."/>
            <person name="Azer M."/>
            <person name="Bachantsang P."/>
            <person name="Barry A."/>
            <person name="Bayul T."/>
            <person name="Berlin A."/>
            <person name="Bessette D."/>
            <person name="Bloom T."/>
            <person name="Blye J."/>
            <person name="Boguslavskiy L."/>
            <person name="Bonnet C."/>
            <person name="Boukhgalter B."/>
            <person name="Bourzgui I."/>
            <person name="Brown A."/>
            <person name="Cahill P."/>
            <person name="Channer S."/>
            <person name="Cheshatsang Y."/>
            <person name="Chuda L."/>
            <person name="Citroen M."/>
            <person name="Collymore A."/>
            <person name="Cooke P."/>
            <person name="Costello M."/>
            <person name="D'Aco K."/>
            <person name="Daza R."/>
            <person name="De Haan G."/>
            <person name="DeGray S."/>
            <person name="DeMaso C."/>
            <person name="Dhargay N."/>
            <person name="Dooley K."/>
            <person name="Dooley E."/>
            <person name="Doricent M."/>
            <person name="Dorje P."/>
            <person name="Dorjee K."/>
            <person name="Dupes A."/>
            <person name="Elong R."/>
            <person name="Falk J."/>
            <person name="Farina A."/>
            <person name="Faro S."/>
            <person name="Ferguson D."/>
            <person name="Fisher S."/>
            <person name="Foley C.D."/>
            <person name="Franke A."/>
            <person name="Friedrich D."/>
            <person name="Gadbois L."/>
            <person name="Gearin G."/>
            <person name="Gearin C.R."/>
            <person name="Giannoukos G."/>
            <person name="Goode T."/>
            <person name="Graham J."/>
            <person name="Grandbois E."/>
            <person name="Grewal S."/>
            <person name="Gyaltsen K."/>
            <person name="Hafez N."/>
            <person name="Hagos B."/>
            <person name="Hall J."/>
            <person name="Henson C."/>
            <person name="Hollinger A."/>
            <person name="Honan T."/>
            <person name="Huard M.D."/>
            <person name="Hughes L."/>
            <person name="Hurhula B."/>
            <person name="Husby M.E."/>
            <person name="Kamat A."/>
            <person name="Kanga B."/>
            <person name="Kashin S."/>
            <person name="Khazanovich D."/>
            <person name="Kisner P."/>
            <person name="Lance K."/>
            <person name="Lara M."/>
            <person name="Lee W."/>
            <person name="Lennon N."/>
            <person name="Letendre F."/>
            <person name="LeVine R."/>
            <person name="Lipovsky A."/>
            <person name="Liu X."/>
            <person name="Liu J."/>
            <person name="Liu S."/>
            <person name="Lokyitsang T."/>
            <person name="Lokyitsang Y."/>
            <person name="Lubonja R."/>
            <person name="Lui A."/>
            <person name="MacDonald P."/>
            <person name="Magnisalis V."/>
            <person name="Maru K."/>
            <person name="Matthews C."/>
            <person name="McCusker W."/>
            <person name="McDonough S."/>
            <person name="Mehta T."/>
            <person name="Meldrim J."/>
            <person name="Meneus L."/>
            <person name="Mihai O."/>
            <person name="Mihalev A."/>
            <person name="Mihova T."/>
            <person name="Mittelman R."/>
            <person name="Mlenga V."/>
            <person name="Montmayeur A."/>
            <person name="Mulrain L."/>
            <person name="Navidi A."/>
            <person name="Naylor J."/>
            <person name="Negash T."/>
            <person name="Nguyen T."/>
            <person name="Nguyen N."/>
            <person name="Nicol R."/>
            <person name="Norbu C."/>
            <person name="Norbu N."/>
            <person name="Novod N."/>
            <person name="O'Neill B."/>
            <person name="Osman S."/>
            <person name="Markiewicz E."/>
            <person name="Oyono O.L."/>
            <person name="Patti C."/>
            <person name="Phunkhang P."/>
            <person name="Pierre F."/>
            <person name="Priest M."/>
            <person name="Raghuraman S."/>
            <person name="Rege F."/>
            <person name="Reyes R."/>
            <person name="Rise C."/>
            <person name="Rogov P."/>
            <person name="Ross K."/>
            <person name="Ryan E."/>
            <person name="Settipalli S."/>
            <person name="Shea T."/>
            <person name="Sherpa N."/>
            <person name="Shi L."/>
            <person name="Shih D."/>
            <person name="Sparrow T."/>
            <person name="Spaulding J."/>
            <person name="Stalker J."/>
            <person name="Stange-Thomann N."/>
            <person name="Stavropoulos S."/>
            <person name="Stone C."/>
            <person name="Strader C."/>
            <person name="Tesfaye S."/>
            <person name="Thomson T."/>
            <person name="Thoulutsang Y."/>
            <person name="Thoulutsang D."/>
            <person name="Topham K."/>
            <person name="Topping I."/>
            <person name="Tsamla T."/>
            <person name="Vassiliev H."/>
            <person name="Vo A."/>
            <person name="Wangchuk T."/>
            <person name="Wangdi T."/>
            <person name="Weiand M."/>
            <person name="Wilkinson J."/>
            <person name="Wilson A."/>
            <person name="Yadav S."/>
            <person name="Young G."/>
            <person name="Yu Q."/>
            <person name="Zembek L."/>
            <person name="Zhong D."/>
            <person name="Zimmer A."/>
            <person name="Zwirko Z."/>
            <person name="Jaffe D.B."/>
            <person name="Alvarez P."/>
            <person name="Brockman W."/>
            <person name="Butler J."/>
            <person name="Chin C."/>
            <person name="Gnerre S."/>
            <person name="Grabherr M."/>
            <person name="Kleber M."/>
            <person name="Mauceli E."/>
            <person name="MacCallum I."/>
        </authorList>
    </citation>
    <scope>NUCLEOTIDE SEQUENCE [LARGE SCALE GENOMIC DNA]</scope>
    <source>
        <strain evidence="19">Tucson 14024-0371.13</strain>
    </source>
</reference>
<dbReference type="InParanoid" id="B3N198"/>
<feature type="binding site" evidence="15">
    <location>
        <position position="393"/>
    </location>
    <ligand>
        <name>ATP</name>
        <dbReference type="ChEBI" id="CHEBI:30616"/>
    </ligand>
</feature>
<dbReference type="AlphaFoldDB" id="B3N198"/>
<evidence type="ECO:0000256" key="2">
    <source>
        <dbReference type="ARBA" id="ARBA00001946"/>
    </source>
</evidence>
<comment type="cofactor">
    <cofactor evidence="2">
        <name>Mg(2+)</name>
        <dbReference type="ChEBI" id="CHEBI:18420"/>
    </cofactor>
</comment>
<evidence type="ECO:0000256" key="11">
    <source>
        <dbReference type="ARBA" id="ARBA00022840"/>
    </source>
</evidence>
<dbReference type="GeneID" id="6496711"/>
<comment type="pathway">
    <text evidence="3 16">Carbohydrate degradation; glycolysis; pyruvate from D-glyceraldehyde 3-phosphate: step 2/5.</text>
</comment>
<dbReference type="STRING" id="7217.B3N198"/>
<dbReference type="EMBL" id="CH902652">
    <property type="protein sequence ID" value="EDV33619.2"/>
    <property type="molecule type" value="Genomic_DNA"/>
</dbReference>
<evidence type="ECO:0000256" key="15">
    <source>
        <dbReference type="PIRSR" id="PIRSR000724-2"/>
    </source>
</evidence>
<evidence type="ECO:0000313" key="19">
    <source>
        <dbReference type="Proteomes" id="UP000007801"/>
    </source>
</evidence>
<keyword evidence="10 16" id="KW-0418">Kinase</keyword>
<evidence type="ECO:0000256" key="5">
    <source>
        <dbReference type="ARBA" id="ARBA00011245"/>
    </source>
</evidence>
<dbReference type="PRINTS" id="PR00477">
    <property type="entry name" value="PHGLYCKINASE"/>
</dbReference>
<feature type="binding site" evidence="14">
    <location>
        <begin position="74"/>
        <end position="76"/>
    </location>
    <ligand>
        <name>substrate</name>
    </ligand>
</feature>
<dbReference type="InterPro" id="IPR015911">
    <property type="entry name" value="Phosphoglycerate_kinase_CS"/>
</dbReference>
<dbReference type="GO" id="GO:0005524">
    <property type="term" value="F:ATP binding"/>
    <property type="evidence" value="ECO:0007669"/>
    <property type="project" value="UniProtKB-KW"/>
</dbReference>
<evidence type="ECO:0000256" key="8">
    <source>
        <dbReference type="ARBA" id="ARBA00022723"/>
    </source>
</evidence>
<keyword evidence="9" id="KW-0547">Nucleotide-binding</keyword>
<dbReference type="GO" id="GO:0046872">
    <property type="term" value="F:metal ion binding"/>
    <property type="evidence" value="ECO:0007669"/>
    <property type="project" value="UniProtKB-KW"/>
</dbReference>
<dbReference type="HOGENOM" id="CLU_025427_0_2_1"/>
<sequence length="466" mass="50934">MFIYHPLFNSSKRVFLLGLYGLQENCPKLIEFKNFKSPFCTSTNGCKKNGKQGKKKLSLKNVDVSGKRVFMRVDFNVPMKEGKITNNQRIVAALPSIKYALDKKCKSLVLASHLGRPDGKKNKKFSLEPVAKELERVLGKSVKFLDDCVSDQTLETVKNPPEGSVLLLENLRFYAEETGSSKDENKKKVKADPKKVKEFRAKLAKMGEIYVNDAFGTAHRAHSSMMGESYEVRASGFLLDKELEYFARVLDHPETPFLAILGGAKIADKIPLITNLLNNVQSMIIGGGMAFTFLKIHKKMEIGTSLFDEEGSKMVEDIICKAKEKNVKMIFPVDFVIANRMDKPSVVETVDVREGIPNDMMGLDVGEKSNEIFAEAICESKTIVWNGPPGLFEDEKFAKGTKSMLAAVVGATKQGATSIVGGGDTATACKKFGGADEVSHVSTGGGASLELLEGKLLPGVAALSDA</sequence>
<evidence type="ECO:0000256" key="6">
    <source>
        <dbReference type="ARBA" id="ARBA00013061"/>
    </source>
</evidence>
<keyword evidence="8" id="KW-0479">Metal-binding</keyword>
<evidence type="ECO:0000256" key="9">
    <source>
        <dbReference type="ARBA" id="ARBA00022741"/>
    </source>
</evidence>
<evidence type="ECO:0000256" key="3">
    <source>
        <dbReference type="ARBA" id="ARBA00004838"/>
    </source>
</evidence>
<dbReference type="GO" id="GO:0043531">
    <property type="term" value="F:ADP binding"/>
    <property type="evidence" value="ECO:0007669"/>
    <property type="project" value="TreeGrafter"/>
</dbReference>
<dbReference type="HAMAP" id="MF_00145">
    <property type="entry name" value="Phosphoglyc_kinase"/>
    <property type="match status" value="1"/>
</dbReference>
<dbReference type="UniPathway" id="UPA00109">
    <property type="reaction ID" value="UER00185"/>
</dbReference>
<dbReference type="Proteomes" id="UP000007801">
    <property type="component" value="Unassembled WGS sequence"/>
</dbReference>
<dbReference type="FunCoup" id="B3N198">
    <property type="interactions" value="252"/>
</dbReference>
<dbReference type="FunFam" id="3.40.50.1260:FF:000003">
    <property type="entry name" value="Phosphoglycerate kinase"/>
    <property type="match status" value="1"/>
</dbReference>
<dbReference type="InterPro" id="IPR036043">
    <property type="entry name" value="Phosphoglycerate_kinase_sf"/>
</dbReference>
<dbReference type="GO" id="GO:0005829">
    <property type="term" value="C:cytosol"/>
    <property type="evidence" value="ECO:0007669"/>
    <property type="project" value="TreeGrafter"/>
</dbReference>
<dbReference type="InterPro" id="IPR001576">
    <property type="entry name" value="Phosphoglycerate_kinase"/>
</dbReference>
<feature type="binding site" evidence="15">
    <location>
        <position position="269"/>
    </location>
    <ligand>
        <name>ATP</name>
        <dbReference type="ChEBI" id="CHEBI:30616"/>
    </ligand>
</feature>
<dbReference type="PIRSF" id="PIRSF000724">
    <property type="entry name" value="Pgk"/>
    <property type="match status" value="1"/>
</dbReference>
<dbReference type="Pfam" id="PF00162">
    <property type="entry name" value="PGK"/>
    <property type="match status" value="1"/>
</dbReference>
<feature type="binding site" evidence="14">
    <location>
        <position position="172"/>
    </location>
    <ligand>
        <name>(2R)-3-phosphoglycerate</name>
        <dbReference type="ChEBI" id="CHEBI:58272"/>
    </ligand>
</feature>
<dbReference type="Gene3D" id="3.40.50.1260">
    <property type="entry name" value="Phosphoglycerate kinase, N-terminal domain"/>
    <property type="match status" value="3"/>
</dbReference>
<dbReference type="GO" id="GO:0006096">
    <property type="term" value="P:glycolytic process"/>
    <property type="evidence" value="ECO:0007669"/>
    <property type="project" value="UniProtKB-UniPathway"/>
</dbReference>
<dbReference type="EC" id="2.7.2.3" evidence="6 16"/>
<keyword evidence="13" id="KW-0324">Glycolysis</keyword>
<keyword evidence="19" id="KW-1185">Reference proteome</keyword>
<evidence type="ECO:0000256" key="10">
    <source>
        <dbReference type="ARBA" id="ARBA00022777"/>
    </source>
</evidence>
<keyword evidence="12" id="KW-0460">Magnesium</keyword>
<protein>
    <recommendedName>
        <fullName evidence="6 16">Phosphoglycerate kinase</fullName>
        <ecNumber evidence="6 16">2.7.2.3</ecNumber>
    </recommendedName>
</protein>
<dbReference type="OrthoDB" id="275353at2759"/>
<evidence type="ECO:0000256" key="1">
    <source>
        <dbReference type="ARBA" id="ARBA00000642"/>
    </source>
</evidence>
<dbReference type="PROSITE" id="PS00111">
    <property type="entry name" value="PGLYCERATE_KINASE"/>
    <property type="match status" value="1"/>
</dbReference>
<dbReference type="InterPro" id="IPR015824">
    <property type="entry name" value="Phosphoglycerate_kinase_N"/>
</dbReference>
<dbReference type="GO" id="GO:0006094">
    <property type="term" value="P:gluconeogenesis"/>
    <property type="evidence" value="ECO:0007669"/>
    <property type="project" value="TreeGrafter"/>
</dbReference>
<comment type="subunit">
    <text evidence="5 17">Monomer.</text>
</comment>
<organism evidence="18 19">
    <name type="scientific">Drosophila ananassae</name>
    <name type="common">Fruit fly</name>
    <dbReference type="NCBI Taxonomy" id="7217"/>
    <lineage>
        <taxon>Eukaryota</taxon>
        <taxon>Metazoa</taxon>
        <taxon>Ecdysozoa</taxon>
        <taxon>Arthropoda</taxon>
        <taxon>Hexapoda</taxon>
        <taxon>Insecta</taxon>
        <taxon>Pterygota</taxon>
        <taxon>Neoptera</taxon>
        <taxon>Endopterygota</taxon>
        <taxon>Diptera</taxon>
        <taxon>Brachycera</taxon>
        <taxon>Muscomorpha</taxon>
        <taxon>Ephydroidea</taxon>
        <taxon>Drosophilidae</taxon>
        <taxon>Drosophila</taxon>
        <taxon>Sophophora</taxon>
    </lineage>
</organism>
<dbReference type="eggNOG" id="KOG1367">
    <property type="taxonomic scope" value="Eukaryota"/>
</dbReference>
<keyword evidence="11 15" id="KW-0067">ATP-binding</keyword>
<feature type="binding site" evidence="15">
    <location>
        <begin position="422"/>
        <end position="425"/>
    </location>
    <ligand>
        <name>ATP</name>
        <dbReference type="ChEBI" id="CHEBI:30616"/>
    </ligand>
</feature>
<dbReference type="PANTHER" id="PTHR11406:SF0">
    <property type="entry name" value="PHOSPHOGLYCERATE KINASE"/>
    <property type="match status" value="1"/>
</dbReference>
<accession>B3N198</accession>
<dbReference type="GO" id="GO:0004618">
    <property type="term" value="F:phosphoglycerate kinase activity"/>
    <property type="evidence" value="ECO:0007669"/>
    <property type="project" value="UniProtKB-EC"/>
</dbReference>
<evidence type="ECO:0000256" key="14">
    <source>
        <dbReference type="PIRSR" id="PIRSR000724-1"/>
    </source>
</evidence>
<evidence type="ECO:0000256" key="12">
    <source>
        <dbReference type="ARBA" id="ARBA00022842"/>
    </source>
</evidence>
<feature type="binding site" evidence="14">
    <location>
        <position position="89"/>
    </location>
    <ligand>
        <name>(2R)-3-phosphoglycerate</name>
        <dbReference type="ChEBI" id="CHEBI:58272"/>
    </ligand>
</feature>
<dbReference type="KEGG" id="dan:6496711"/>
<keyword evidence="7 16" id="KW-0808">Transferase</keyword>
<dbReference type="SUPFAM" id="SSF53748">
    <property type="entry name" value="Phosphoglycerate kinase"/>
    <property type="match status" value="1"/>
</dbReference>
<evidence type="ECO:0000256" key="17">
    <source>
        <dbReference type="RuleBase" id="RU000696"/>
    </source>
</evidence>
<proteinExistence type="inferred from homology"/>